<dbReference type="SUPFAM" id="SSF69618">
    <property type="entry name" value="HemD-like"/>
    <property type="match status" value="1"/>
</dbReference>
<evidence type="ECO:0000256" key="3">
    <source>
        <dbReference type="ARBA" id="ARBA00013109"/>
    </source>
</evidence>
<reference evidence="9" key="1">
    <citation type="submission" date="2020-06" db="EMBL/GenBank/DDBJ databases">
        <title>WGS assembly of Ceratodon purpureus strain R40.</title>
        <authorList>
            <person name="Carey S.B."/>
            <person name="Jenkins J."/>
            <person name="Shu S."/>
            <person name="Lovell J.T."/>
            <person name="Sreedasyam A."/>
            <person name="Maumus F."/>
            <person name="Tiley G.P."/>
            <person name="Fernandez-Pozo N."/>
            <person name="Barry K."/>
            <person name="Chen C."/>
            <person name="Wang M."/>
            <person name="Lipzen A."/>
            <person name="Daum C."/>
            <person name="Saski C.A."/>
            <person name="Payton A.C."/>
            <person name="Mcbreen J.C."/>
            <person name="Conrad R.E."/>
            <person name="Kollar L.M."/>
            <person name="Olsson S."/>
            <person name="Huttunen S."/>
            <person name="Landis J.B."/>
            <person name="Wickett N.J."/>
            <person name="Johnson M.G."/>
            <person name="Rensing S.A."/>
            <person name="Grimwood J."/>
            <person name="Schmutz J."/>
            <person name="Mcdaniel S.F."/>
        </authorList>
    </citation>
    <scope>NUCLEOTIDE SEQUENCE</scope>
    <source>
        <strain evidence="9">R40</strain>
    </source>
</reference>
<dbReference type="Pfam" id="PF02602">
    <property type="entry name" value="HEM4"/>
    <property type="match status" value="1"/>
</dbReference>
<comment type="pathway">
    <text evidence="1 7">Porphyrin-containing compound metabolism; protoporphyrin-IX biosynthesis; coproporphyrinogen-III from 5-aminolevulinate: step 3/4.</text>
</comment>
<dbReference type="InterPro" id="IPR003754">
    <property type="entry name" value="4pyrrol_synth_uPrphyn_synth"/>
</dbReference>
<evidence type="ECO:0000313" key="10">
    <source>
        <dbReference type="Proteomes" id="UP000822688"/>
    </source>
</evidence>
<dbReference type="GO" id="GO:0004852">
    <property type="term" value="F:uroporphyrinogen-III synthase activity"/>
    <property type="evidence" value="ECO:0007669"/>
    <property type="project" value="UniProtKB-UniRule"/>
</dbReference>
<evidence type="ECO:0000256" key="2">
    <source>
        <dbReference type="ARBA" id="ARBA00008133"/>
    </source>
</evidence>
<feature type="domain" description="Tetrapyrrole biosynthesis uroporphyrinogen III synthase" evidence="8">
    <location>
        <begin position="83"/>
        <end position="304"/>
    </location>
</feature>
<dbReference type="Proteomes" id="UP000822688">
    <property type="component" value="Chromosome 7"/>
</dbReference>
<comment type="function">
    <text evidence="7">Catalyzes cyclization of the linear tetrapyrrole, hydroxymethylbilane, to the macrocyclic uroporphyrinogen III.</text>
</comment>
<dbReference type="EMBL" id="CM026428">
    <property type="protein sequence ID" value="KAG0566933.1"/>
    <property type="molecule type" value="Genomic_DNA"/>
</dbReference>
<organism evidence="9 10">
    <name type="scientific">Ceratodon purpureus</name>
    <name type="common">Fire moss</name>
    <name type="synonym">Dicranum purpureum</name>
    <dbReference type="NCBI Taxonomy" id="3225"/>
    <lineage>
        <taxon>Eukaryota</taxon>
        <taxon>Viridiplantae</taxon>
        <taxon>Streptophyta</taxon>
        <taxon>Embryophyta</taxon>
        <taxon>Bryophyta</taxon>
        <taxon>Bryophytina</taxon>
        <taxon>Bryopsida</taxon>
        <taxon>Dicranidae</taxon>
        <taxon>Pseudoditrichales</taxon>
        <taxon>Ditrichaceae</taxon>
        <taxon>Ceratodon</taxon>
    </lineage>
</organism>
<dbReference type="GO" id="GO:0006780">
    <property type="term" value="P:uroporphyrinogen III biosynthetic process"/>
    <property type="evidence" value="ECO:0007669"/>
    <property type="project" value="UniProtKB-UniRule"/>
</dbReference>
<dbReference type="OrthoDB" id="443551at2759"/>
<evidence type="ECO:0000259" key="8">
    <source>
        <dbReference type="Pfam" id="PF02602"/>
    </source>
</evidence>
<accession>A0A8T0H6H5</accession>
<dbReference type="InterPro" id="IPR036108">
    <property type="entry name" value="4pyrrol_syn_uPrphyn_synt_sf"/>
</dbReference>
<dbReference type="AlphaFoldDB" id="A0A8T0H6H5"/>
<evidence type="ECO:0000256" key="1">
    <source>
        <dbReference type="ARBA" id="ARBA00004772"/>
    </source>
</evidence>
<comment type="caution">
    <text evidence="9">The sequence shown here is derived from an EMBL/GenBank/DDBJ whole genome shotgun (WGS) entry which is preliminary data.</text>
</comment>
<keyword evidence="10" id="KW-1185">Reference proteome</keyword>
<keyword evidence="5 7" id="KW-0627">Porphyrin biosynthesis</keyword>
<keyword evidence="4 7" id="KW-0456">Lyase</keyword>
<dbReference type="Gene3D" id="3.40.50.10090">
    <property type="match status" value="2"/>
</dbReference>
<comment type="catalytic activity">
    <reaction evidence="6 7">
        <text>hydroxymethylbilane = uroporphyrinogen III + H2O</text>
        <dbReference type="Rhea" id="RHEA:18965"/>
        <dbReference type="ChEBI" id="CHEBI:15377"/>
        <dbReference type="ChEBI" id="CHEBI:57308"/>
        <dbReference type="ChEBI" id="CHEBI:57845"/>
        <dbReference type="EC" id="4.2.1.75"/>
    </reaction>
</comment>
<evidence type="ECO:0000313" key="9">
    <source>
        <dbReference type="EMBL" id="KAG0566933.1"/>
    </source>
</evidence>
<evidence type="ECO:0000256" key="4">
    <source>
        <dbReference type="ARBA" id="ARBA00023239"/>
    </source>
</evidence>
<dbReference type="GO" id="GO:0006782">
    <property type="term" value="P:protoporphyrinogen IX biosynthetic process"/>
    <property type="evidence" value="ECO:0007669"/>
    <property type="project" value="UniProtKB-UniRule"/>
</dbReference>
<dbReference type="PANTHER" id="PTHR38042">
    <property type="entry name" value="UROPORPHYRINOGEN-III SYNTHASE, CHLOROPLASTIC"/>
    <property type="match status" value="1"/>
</dbReference>
<dbReference type="EC" id="4.2.1.75" evidence="3 7"/>
<name>A0A8T0H6H5_CERPU</name>
<dbReference type="InterPro" id="IPR039793">
    <property type="entry name" value="UROS/Hem4"/>
</dbReference>
<evidence type="ECO:0000256" key="5">
    <source>
        <dbReference type="ARBA" id="ARBA00023244"/>
    </source>
</evidence>
<proteinExistence type="inferred from homology"/>
<sequence>MAMLLAPSTFGFLTKPLHDAGFMATRASVSAQIGVRGLCVKNPTGLQWRCCASAVSGGGHIEVDSKASASVVVTREHGKNGKLMKALEKRGVQCLELPLIEHRDGPDLPRLVQTLREVEFEWIIITSPEAASVFLGAWKEADCPKVRISVVGAGTGELFKDAEESNLLEVAFTPSKATAKVLASELPKLSDGNNHILYPSSVKAGADLETGLKERGFHVLRMNTYSTETVRNLDDAAIAAAASVPVATFASPTAVKAWMELVAGPRNWDGAAACIGSTSANAASRAGLQKIYHPESPGIEGWVESIMEALEALESQKVKANALR</sequence>
<comment type="similarity">
    <text evidence="2 7">Belongs to the uroporphyrinogen-III synthase family.</text>
</comment>
<gene>
    <name evidence="9" type="ORF">KC19_7G097900</name>
</gene>
<evidence type="ECO:0000256" key="6">
    <source>
        <dbReference type="ARBA" id="ARBA00048617"/>
    </source>
</evidence>
<dbReference type="CDD" id="cd06578">
    <property type="entry name" value="HemD"/>
    <property type="match status" value="1"/>
</dbReference>
<evidence type="ECO:0000256" key="7">
    <source>
        <dbReference type="RuleBase" id="RU366031"/>
    </source>
</evidence>
<dbReference type="PANTHER" id="PTHR38042:SF1">
    <property type="entry name" value="UROPORPHYRINOGEN-III SYNTHASE, CHLOROPLASTIC"/>
    <property type="match status" value="1"/>
</dbReference>
<protein>
    <recommendedName>
        <fullName evidence="3 7">Uroporphyrinogen-III synthase</fullName>
        <ecNumber evidence="3 7">4.2.1.75</ecNumber>
    </recommendedName>
</protein>